<gene>
    <name evidence="2" type="ORF">BC6307_19575</name>
</gene>
<dbReference type="STRING" id="1314751.GCA_001591425_04896"/>
<keyword evidence="1" id="KW-1133">Transmembrane helix</keyword>
<proteinExistence type="predicted"/>
<dbReference type="RefSeq" id="WP_066421719.1">
    <property type="nucleotide sequence ID" value="NZ_CP018866.1"/>
</dbReference>
<dbReference type="Proteomes" id="UP000215224">
    <property type="component" value="Chromosome"/>
</dbReference>
<evidence type="ECO:0000256" key="1">
    <source>
        <dbReference type="SAM" id="Phobius"/>
    </source>
</evidence>
<accession>A0A223KVB2</accession>
<feature type="transmembrane region" description="Helical" evidence="1">
    <location>
        <begin position="33"/>
        <end position="50"/>
    </location>
</feature>
<dbReference type="KEGG" id="bcoh:BC6307_19575"/>
<name>A0A223KVB2_9BACI</name>
<keyword evidence="1" id="KW-0812">Transmembrane</keyword>
<organism evidence="2 3">
    <name type="scientific">Sutcliffiella cohnii</name>
    <dbReference type="NCBI Taxonomy" id="33932"/>
    <lineage>
        <taxon>Bacteria</taxon>
        <taxon>Bacillati</taxon>
        <taxon>Bacillota</taxon>
        <taxon>Bacilli</taxon>
        <taxon>Bacillales</taxon>
        <taxon>Bacillaceae</taxon>
        <taxon>Sutcliffiella</taxon>
    </lineage>
</organism>
<sequence>MIQFIMDHLLTIIIIFVALFIIIPFIKSLLSKLLLGAVVIVVLVFFGVISSETTESGAKFVEDTIQPIVMNELQSANFHYDDESKEYTLESSSFHLKGTFGQNTGEIRFREKTYPIDVRFMEQFIENKVKEAQK</sequence>
<feature type="transmembrane region" description="Helical" evidence="1">
    <location>
        <begin position="6"/>
        <end position="26"/>
    </location>
</feature>
<reference evidence="2 3" key="1">
    <citation type="submission" date="2016-12" db="EMBL/GenBank/DDBJ databases">
        <title>The whole genome sequencing and assembly of Bacillus cohnii DSM 6307T strain.</title>
        <authorList>
            <person name="Lee Y.-J."/>
            <person name="Yi H."/>
            <person name="Bahn Y.-S."/>
            <person name="Kim J.F."/>
            <person name="Lee D.-W."/>
        </authorList>
    </citation>
    <scope>NUCLEOTIDE SEQUENCE [LARGE SCALE GENOMIC DNA]</scope>
    <source>
        <strain evidence="2 3">DSM 6307</strain>
    </source>
</reference>
<keyword evidence="3" id="KW-1185">Reference proteome</keyword>
<protein>
    <submittedName>
        <fullName evidence="2">Uncharacterized protein</fullName>
    </submittedName>
</protein>
<evidence type="ECO:0000313" key="3">
    <source>
        <dbReference type="Proteomes" id="UP000215224"/>
    </source>
</evidence>
<evidence type="ECO:0000313" key="2">
    <source>
        <dbReference type="EMBL" id="AST93303.1"/>
    </source>
</evidence>
<dbReference type="EMBL" id="CP018866">
    <property type="protein sequence ID" value="AST93303.1"/>
    <property type="molecule type" value="Genomic_DNA"/>
</dbReference>
<keyword evidence="1" id="KW-0472">Membrane</keyword>
<dbReference type="AlphaFoldDB" id="A0A223KVB2"/>